<dbReference type="EMBL" id="MN740351">
    <property type="protein sequence ID" value="QHU01947.1"/>
    <property type="molecule type" value="Genomic_DNA"/>
</dbReference>
<reference evidence="1" key="1">
    <citation type="journal article" date="2020" name="Nature">
        <title>Giant virus diversity and host interactions through global metagenomics.</title>
        <authorList>
            <person name="Schulz F."/>
            <person name="Roux S."/>
            <person name="Paez-Espino D."/>
            <person name="Jungbluth S."/>
            <person name="Walsh D.A."/>
            <person name="Denef V.J."/>
            <person name="McMahon K.D."/>
            <person name="Konstantinidis K.T."/>
            <person name="Eloe-Fadrosh E.A."/>
            <person name="Kyrpides N.C."/>
            <person name="Woyke T."/>
        </authorList>
    </citation>
    <scope>NUCLEOTIDE SEQUENCE</scope>
    <source>
        <strain evidence="1">GVMAG-M-3300025880-56</strain>
    </source>
</reference>
<protein>
    <submittedName>
        <fullName evidence="1">Uncharacterized protein</fullName>
    </submittedName>
</protein>
<name>A0A6C0JBK9_9ZZZZ</name>
<proteinExistence type="predicted"/>
<sequence length="306" mass="35651">MEFNNFNVLIPSTITVNVESNINFDLKNIIVYFKHIIKNNNCVNKNCYYQFKNTQNILNKQLVEKDCSKYENSFTPGTIVYIRYNDFWSGIKTSKTDKLGFNNQISFKIFINKGYYINIMMFENGRLKMAGCKNNNDSVFVMAILWQYVNERTKQIINPFLDSLKLPSDKTPVFVFTNEMMNIPFRFSRTLNKVKVNTIFNNIKDGNILSYYEPTGQHCVNIKLLNDVKNRTAIILCILSPNNFVVFIKDVLCKIKKQEFDRTGTSFMVFPNNVIMSGNGIDFEILKNDYNKFTKILQKNASDIVL</sequence>
<dbReference type="AlphaFoldDB" id="A0A6C0JBK9"/>
<organism evidence="1">
    <name type="scientific">viral metagenome</name>
    <dbReference type="NCBI Taxonomy" id="1070528"/>
    <lineage>
        <taxon>unclassified sequences</taxon>
        <taxon>metagenomes</taxon>
        <taxon>organismal metagenomes</taxon>
    </lineage>
</organism>
<accession>A0A6C0JBK9</accession>
<evidence type="ECO:0000313" key="1">
    <source>
        <dbReference type="EMBL" id="QHU01947.1"/>
    </source>
</evidence>